<dbReference type="InterPro" id="IPR042094">
    <property type="entry name" value="T2SS_GspF_sf"/>
</dbReference>
<dbReference type="GO" id="GO:0005886">
    <property type="term" value="C:plasma membrane"/>
    <property type="evidence" value="ECO:0007669"/>
    <property type="project" value="UniProtKB-SubCell"/>
</dbReference>
<feature type="transmembrane region" description="Helical" evidence="6">
    <location>
        <begin position="267"/>
        <end position="287"/>
    </location>
</feature>
<comment type="caution">
    <text evidence="8">The sequence shown here is derived from an EMBL/GenBank/DDBJ whole genome shotgun (WGS) entry which is preliminary data.</text>
</comment>
<comment type="subcellular location">
    <subcellularLocation>
        <location evidence="1">Cell membrane</location>
        <topology evidence="1">Multi-pass membrane protein</topology>
    </subcellularLocation>
</comment>
<dbReference type="PANTHER" id="PTHR35007:SF2">
    <property type="entry name" value="PILUS ASSEMBLE PROTEIN"/>
    <property type="match status" value="1"/>
</dbReference>
<evidence type="ECO:0000256" key="6">
    <source>
        <dbReference type="SAM" id="Phobius"/>
    </source>
</evidence>
<evidence type="ECO:0000256" key="1">
    <source>
        <dbReference type="ARBA" id="ARBA00004651"/>
    </source>
</evidence>
<feature type="domain" description="Type II secretion system protein GspF" evidence="7">
    <location>
        <begin position="157"/>
        <end position="282"/>
    </location>
</feature>
<protein>
    <submittedName>
        <fullName evidence="8">Tight adherence protein C</fullName>
    </submittedName>
</protein>
<keyword evidence="5 6" id="KW-0472">Membrane</keyword>
<evidence type="ECO:0000313" key="8">
    <source>
        <dbReference type="EMBL" id="PWK86750.1"/>
    </source>
</evidence>
<proteinExistence type="predicted"/>
<evidence type="ECO:0000256" key="4">
    <source>
        <dbReference type="ARBA" id="ARBA00022989"/>
    </source>
</evidence>
<reference evidence="8 9" key="1">
    <citation type="submission" date="2018-05" db="EMBL/GenBank/DDBJ databases">
        <title>Genomic Encyclopedia of Type Strains, Phase IV (KMG-IV): sequencing the most valuable type-strain genomes for metagenomic binning, comparative biology and taxonomic classification.</title>
        <authorList>
            <person name="Goeker M."/>
        </authorList>
    </citation>
    <scope>NUCLEOTIDE SEQUENCE [LARGE SCALE GENOMIC DNA]</scope>
    <source>
        <strain evidence="8 9">DSM 14263</strain>
    </source>
</reference>
<gene>
    <name evidence="8" type="ORF">C7456_107141</name>
</gene>
<organism evidence="8 9">
    <name type="scientific">Fulvimonas soli</name>
    <dbReference type="NCBI Taxonomy" id="155197"/>
    <lineage>
        <taxon>Bacteria</taxon>
        <taxon>Pseudomonadati</taxon>
        <taxon>Pseudomonadota</taxon>
        <taxon>Gammaproteobacteria</taxon>
        <taxon>Lysobacterales</taxon>
        <taxon>Rhodanobacteraceae</taxon>
        <taxon>Fulvimonas</taxon>
    </lineage>
</organism>
<evidence type="ECO:0000256" key="2">
    <source>
        <dbReference type="ARBA" id="ARBA00022475"/>
    </source>
</evidence>
<evidence type="ECO:0000256" key="3">
    <source>
        <dbReference type="ARBA" id="ARBA00022692"/>
    </source>
</evidence>
<keyword evidence="2" id="KW-1003">Cell membrane</keyword>
<evidence type="ECO:0000256" key="5">
    <source>
        <dbReference type="ARBA" id="ARBA00023136"/>
    </source>
</evidence>
<evidence type="ECO:0000313" key="9">
    <source>
        <dbReference type="Proteomes" id="UP000245812"/>
    </source>
</evidence>
<dbReference type="EMBL" id="QGHC01000007">
    <property type="protein sequence ID" value="PWK86750.1"/>
    <property type="molecule type" value="Genomic_DNA"/>
</dbReference>
<keyword evidence="9" id="KW-1185">Reference proteome</keyword>
<evidence type="ECO:0000259" key="7">
    <source>
        <dbReference type="Pfam" id="PF00482"/>
    </source>
</evidence>
<dbReference type="RefSeq" id="WP_109723749.1">
    <property type="nucleotide sequence ID" value="NZ_MSZV01000018.1"/>
</dbReference>
<feature type="transmembrane region" description="Helical" evidence="6">
    <location>
        <begin position="90"/>
        <end position="111"/>
    </location>
</feature>
<dbReference type="PANTHER" id="PTHR35007">
    <property type="entry name" value="INTEGRAL MEMBRANE PROTEIN-RELATED"/>
    <property type="match status" value="1"/>
</dbReference>
<dbReference type="Proteomes" id="UP000245812">
    <property type="component" value="Unassembled WGS sequence"/>
</dbReference>
<feature type="transmembrane region" description="Helical" evidence="6">
    <location>
        <begin position="117"/>
        <end position="138"/>
    </location>
</feature>
<accession>A0A316I284</accession>
<dbReference type="AlphaFoldDB" id="A0A316I284"/>
<keyword evidence="4 6" id="KW-1133">Transmembrane helix</keyword>
<name>A0A316I284_9GAMM</name>
<dbReference type="InterPro" id="IPR018076">
    <property type="entry name" value="T2SS_GspF_dom"/>
</dbReference>
<dbReference type="Gene3D" id="1.20.81.30">
    <property type="entry name" value="Type II secretion system (T2SS), domain F"/>
    <property type="match status" value="1"/>
</dbReference>
<sequence>MSVAVVLLALSVAGCVALAFWAVYGFMREVPEADRHYQDPLPFGLRLLWPLVNAATYVLGPRLKPDKLEKAHRELQTAGQDFVLSPEQLYGLRVVAALLAAAFFWLLLAMLGKGGAMLYLLMLAFGAVLGWFYPTLWLSERRNRRRRQVIKDLPVYLDFITMAVEAGLNITGGIEQATQKGPSGPLAQEFARLLRDVRSGLPRAEALRRMSERMDMSQISSFTGTLIQADRVGASLGATLRAQAAQRREERFLRAEKLALEAPVKMMLPLVMFFFPLIFLVLAYFIYLRMKQEGIL</sequence>
<dbReference type="Pfam" id="PF00482">
    <property type="entry name" value="T2SSF"/>
    <property type="match status" value="1"/>
</dbReference>
<dbReference type="OrthoDB" id="9810662at2"/>
<keyword evidence="3 6" id="KW-0812">Transmembrane</keyword>